<dbReference type="Proteomes" id="UP001203212">
    <property type="component" value="Unassembled WGS sequence"/>
</dbReference>
<evidence type="ECO:0000313" key="3">
    <source>
        <dbReference type="Proteomes" id="UP001203212"/>
    </source>
</evidence>
<dbReference type="InterPro" id="IPR056078">
    <property type="entry name" value="DUF7661"/>
</dbReference>
<dbReference type="Pfam" id="PF24697">
    <property type="entry name" value="DUF7661"/>
    <property type="match status" value="1"/>
</dbReference>
<protein>
    <recommendedName>
        <fullName evidence="1">DUF7661 domain-containing protein</fullName>
    </recommendedName>
</protein>
<organism evidence="2 3">
    <name type="scientific">Shewanella aestuarii</name>
    <dbReference type="NCBI Taxonomy" id="1028752"/>
    <lineage>
        <taxon>Bacteria</taxon>
        <taxon>Pseudomonadati</taxon>
        <taxon>Pseudomonadota</taxon>
        <taxon>Gammaproteobacteria</taxon>
        <taxon>Alteromonadales</taxon>
        <taxon>Shewanellaceae</taxon>
        <taxon>Shewanella</taxon>
    </lineage>
</organism>
<gene>
    <name evidence="2" type="ORF">L2689_09760</name>
</gene>
<dbReference type="RefSeq" id="WP_188840840.1">
    <property type="nucleotide sequence ID" value="NZ_BMOT01000004.1"/>
</dbReference>
<name>A0ABT0L1E5_9GAMM</name>
<dbReference type="EMBL" id="JAKILK010000004">
    <property type="protein sequence ID" value="MCL1117527.1"/>
    <property type="molecule type" value="Genomic_DNA"/>
</dbReference>
<sequence length="76" mass="8649">MAKFDVFGTTMIAIQCHGQWRLSIDSGLGLRRPVKDVVFLPSLDENELVQYLADIYHEWATNRHPHIVKLSKLSAA</sequence>
<accession>A0ABT0L1E5</accession>
<feature type="domain" description="DUF7661" evidence="1">
    <location>
        <begin position="1"/>
        <end position="70"/>
    </location>
</feature>
<evidence type="ECO:0000313" key="2">
    <source>
        <dbReference type="EMBL" id="MCL1117527.1"/>
    </source>
</evidence>
<proteinExistence type="predicted"/>
<comment type="caution">
    <text evidence="2">The sequence shown here is derived from an EMBL/GenBank/DDBJ whole genome shotgun (WGS) entry which is preliminary data.</text>
</comment>
<reference evidence="2 3" key="1">
    <citation type="submission" date="2022-01" db="EMBL/GenBank/DDBJ databases">
        <title>Whole genome-based taxonomy of the Shewanellaceae.</title>
        <authorList>
            <person name="Martin-Rodriguez A.J."/>
        </authorList>
    </citation>
    <scope>NUCLEOTIDE SEQUENCE [LARGE SCALE GENOMIC DNA]</scope>
    <source>
        <strain evidence="2 3">JCM 17801</strain>
    </source>
</reference>
<evidence type="ECO:0000259" key="1">
    <source>
        <dbReference type="Pfam" id="PF24697"/>
    </source>
</evidence>
<keyword evidence="3" id="KW-1185">Reference proteome</keyword>